<reference evidence="1 2" key="1">
    <citation type="submission" date="2019-05" db="EMBL/GenBank/DDBJ databases">
        <title>Another draft genome of Portunus trituberculatus and its Hox gene families provides insights of decapod evolution.</title>
        <authorList>
            <person name="Jeong J.-H."/>
            <person name="Song I."/>
            <person name="Kim S."/>
            <person name="Choi T."/>
            <person name="Kim D."/>
            <person name="Ryu S."/>
            <person name="Kim W."/>
        </authorList>
    </citation>
    <scope>NUCLEOTIDE SEQUENCE [LARGE SCALE GENOMIC DNA]</scope>
    <source>
        <tissue evidence="1">Muscle</tissue>
    </source>
</reference>
<accession>A0A5B7JC39</accession>
<comment type="caution">
    <text evidence="1">The sequence shown here is derived from an EMBL/GenBank/DDBJ whole genome shotgun (WGS) entry which is preliminary data.</text>
</comment>
<proteinExistence type="predicted"/>
<dbReference type="EMBL" id="VSRR010086055">
    <property type="protein sequence ID" value="MPC90937.1"/>
    <property type="molecule type" value="Genomic_DNA"/>
</dbReference>
<keyword evidence="2" id="KW-1185">Reference proteome</keyword>
<protein>
    <submittedName>
        <fullName evidence="1">Uncharacterized protein</fullName>
    </submittedName>
</protein>
<evidence type="ECO:0000313" key="1">
    <source>
        <dbReference type="EMBL" id="MPC90937.1"/>
    </source>
</evidence>
<gene>
    <name evidence="1" type="ORF">E2C01_085941</name>
</gene>
<dbReference type="AlphaFoldDB" id="A0A5B7JC39"/>
<evidence type="ECO:0000313" key="2">
    <source>
        <dbReference type="Proteomes" id="UP000324222"/>
    </source>
</evidence>
<name>A0A5B7JC39_PORTR</name>
<organism evidence="1 2">
    <name type="scientific">Portunus trituberculatus</name>
    <name type="common">Swimming crab</name>
    <name type="synonym">Neptunus trituberculatus</name>
    <dbReference type="NCBI Taxonomy" id="210409"/>
    <lineage>
        <taxon>Eukaryota</taxon>
        <taxon>Metazoa</taxon>
        <taxon>Ecdysozoa</taxon>
        <taxon>Arthropoda</taxon>
        <taxon>Crustacea</taxon>
        <taxon>Multicrustacea</taxon>
        <taxon>Malacostraca</taxon>
        <taxon>Eumalacostraca</taxon>
        <taxon>Eucarida</taxon>
        <taxon>Decapoda</taxon>
        <taxon>Pleocyemata</taxon>
        <taxon>Brachyura</taxon>
        <taxon>Eubrachyura</taxon>
        <taxon>Portunoidea</taxon>
        <taxon>Portunidae</taxon>
        <taxon>Portuninae</taxon>
        <taxon>Portunus</taxon>
    </lineage>
</organism>
<sequence length="124" mass="14319">MWDNIDAQYLHHLGDSLPKGLKNVKKAREHPINFASLGCHRYHTFRSDQQCKTHKTNSPAVQAKLWRAMHLSGIDEWAHSDSILHAIPHHCLLFHCFLQGSQELVMHSFLYQHPVGTDADKSRF</sequence>
<dbReference type="Proteomes" id="UP000324222">
    <property type="component" value="Unassembled WGS sequence"/>
</dbReference>